<evidence type="ECO:0000313" key="1">
    <source>
        <dbReference type="EMBL" id="GFS62609.1"/>
    </source>
</evidence>
<dbReference type="AlphaFoldDB" id="A0A8X6IVP9"/>
<accession>A0A8X6IVP9</accession>
<evidence type="ECO:0000313" key="2">
    <source>
        <dbReference type="Proteomes" id="UP000887013"/>
    </source>
</evidence>
<protein>
    <submittedName>
        <fullName evidence="1">Uncharacterized protein</fullName>
    </submittedName>
</protein>
<comment type="caution">
    <text evidence="1">The sequence shown here is derived from an EMBL/GenBank/DDBJ whole genome shotgun (WGS) entry which is preliminary data.</text>
</comment>
<name>A0A8X6IVP9_NEPPI</name>
<organism evidence="1 2">
    <name type="scientific">Nephila pilipes</name>
    <name type="common">Giant wood spider</name>
    <name type="synonym">Nephila maculata</name>
    <dbReference type="NCBI Taxonomy" id="299642"/>
    <lineage>
        <taxon>Eukaryota</taxon>
        <taxon>Metazoa</taxon>
        <taxon>Ecdysozoa</taxon>
        <taxon>Arthropoda</taxon>
        <taxon>Chelicerata</taxon>
        <taxon>Arachnida</taxon>
        <taxon>Araneae</taxon>
        <taxon>Araneomorphae</taxon>
        <taxon>Entelegynae</taxon>
        <taxon>Araneoidea</taxon>
        <taxon>Nephilidae</taxon>
        <taxon>Nephila</taxon>
    </lineage>
</organism>
<gene>
    <name evidence="1" type="ORF">NPIL_461681</name>
</gene>
<sequence>MHKEIFEIQCSPTSMADHCQKPPLAPSTLPRLTSEQLPADTLNQFRDNVIYFPPHPSFIIEIIFTPADLFRKNQSELLSVAIKLFRFKLYFCCSHLPTQTYINTSHVYFLWDAVLCWSVASLAQTRLLATCSSQEGQGMDMCFHLLPPHQGVRQNRCFCGSLKRWVELS</sequence>
<proteinExistence type="predicted"/>
<keyword evidence="2" id="KW-1185">Reference proteome</keyword>
<reference evidence="1" key="1">
    <citation type="submission" date="2020-08" db="EMBL/GenBank/DDBJ databases">
        <title>Multicomponent nature underlies the extraordinary mechanical properties of spider dragline silk.</title>
        <authorList>
            <person name="Kono N."/>
            <person name="Nakamura H."/>
            <person name="Mori M."/>
            <person name="Yoshida Y."/>
            <person name="Ohtoshi R."/>
            <person name="Malay A.D."/>
            <person name="Moran D.A.P."/>
            <person name="Tomita M."/>
            <person name="Numata K."/>
            <person name="Arakawa K."/>
        </authorList>
    </citation>
    <scope>NUCLEOTIDE SEQUENCE</scope>
</reference>
<dbReference type="Proteomes" id="UP000887013">
    <property type="component" value="Unassembled WGS sequence"/>
</dbReference>
<dbReference type="EMBL" id="BMAW01093888">
    <property type="protein sequence ID" value="GFS62609.1"/>
    <property type="molecule type" value="Genomic_DNA"/>
</dbReference>